<gene>
    <name evidence="1" type="ORF">A11Q_1648</name>
</gene>
<dbReference type="AlphaFoldDB" id="M4VRQ1"/>
<dbReference type="EMBL" id="CP003537">
    <property type="protein sequence ID" value="AGH95864.1"/>
    <property type="molecule type" value="Genomic_DNA"/>
</dbReference>
<dbReference type="STRING" id="1184267.A11Q_1648"/>
<evidence type="ECO:0000313" key="1">
    <source>
        <dbReference type="EMBL" id="AGH95864.1"/>
    </source>
</evidence>
<proteinExistence type="predicted"/>
<dbReference type="HOGENOM" id="CLU_2231268_0_0_7"/>
<reference evidence="1 2" key="1">
    <citation type="journal article" date="2013" name="ISME J.">
        <title>By their genes ye shall know them: genomic signatures of predatory bacteria.</title>
        <authorList>
            <person name="Pasternak Z."/>
            <person name="Pietrokovski S."/>
            <person name="Rotem O."/>
            <person name="Gophna U."/>
            <person name="Lurie-Weinberger M.N."/>
            <person name="Jurkevitch E."/>
        </authorList>
    </citation>
    <scope>NUCLEOTIDE SEQUENCE [LARGE SCALE GENOMIC DNA]</scope>
    <source>
        <strain evidence="1 2">JSS</strain>
    </source>
</reference>
<dbReference type="PATRIC" id="fig|1184267.3.peg.1670"/>
<keyword evidence="2" id="KW-1185">Reference proteome</keyword>
<organism evidence="1 2">
    <name type="scientific">Pseudobdellovibrio exovorus JSS</name>
    <dbReference type="NCBI Taxonomy" id="1184267"/>
    <lineage>
        <taxon>Bacteria</taxon>
        <taxon>Pseudomonadati</taxon>
        <taxon>Bdellovibrionota</taxon>
        <taxon>Bdellovibrionia</taxon>
        <taxon>Bdellovibrionales</taxon>
        <taxon>Pseudobdellovibrionaceae</taxon>
        <taxon>Pseudobdellovibrio</taxon>
    </lineage>
</organism>
<name>M4VRQ1_9BACT</name>
<evidence type="ECO:0000313" key="2">
    <source>
        <dbReference type="Proteomes" id="UP000012040"/>
    </source>
</evidence>
<sequence length="128" mass="15065">MIDISPLLAQSEPNKKDVPLSKIEVYLDEQQISNLKSILTQSEFGIHILFDNDLISKAFQEACTEEEFFAIENIKKVQEDILTLLQYKTLNDKRNFIHSLSESEQHRIVRAYFYIIENNLRTQQRLPH</sequence>
<protein>
    <submittedName>
        <fullName evidence="1">Uncharacterized protein</fullName>
    </submittedName>
</protein>
<dbReference type="KEGG" id="bex:A11Q_1648"/>
<accession>M4VRQ1</accession>
<dbReference type="Proteomes" id="UP000012040">
    <property type="component" value="Chromosome"/>
</dbReference>
<dbReference type="eggNOG" id="ENOG503199K">
    <property type="taxonomic scope" value="Bacteria"/>
</dbReference>